<keyword evidence="1" id="KW-0456">Lyase</keyword>
<name>B4D0F3_9BACT</name>
<dbReference type="GO" id="GO:0016787">
    <property type="term" value="F:hydrolase activity"/>
    <property type="evidence" value="ECO:0007669"/>
    <property type="project" value="UniProtKB-KW"/>
</dbReference>
<dbReference type="PANTHER" id="PTHR21240:SF28">
    <property type="entry name" value="ISO-OROTATE DECARBOXYLASE (EUROFUNG)"/>
    <property type="match status" value="1"/>
</dbReference>
<comment type="caution">
    <text evidence="3">The sequence shown here is derived from an EMBL/GenBank/DDBJ whole genome shotgun (WGS) entry which is preliminary data.</text>
</comment>
<evidence type="ECO:0000313" key="3">
    <source>
        <dbReference type="EMBL" id="EDY19815.1"/>
    </source>
</evidence>
<keyword evidence="4" id="KW-1185">Reference proteome</keyword>
<keyword evidence="3" id="KW-0378">Hydrolase</keyword>
<dbReference type="SUPFAM" id="SSF51556">
    <property type="entry name" value="Metallo-dependent hydrolases"/>
    <property type="match status" value="1"/>
</dbReference>
<dbReference type="GO" id="GO:0016831">
    <property type="term" value="F:carboxy-lyase activity"/>
    <property type="evidence" value="ECO:0007669"/>
    <property type="project" value="InterPro"/>
</dbReference>
<accession>B4D0F3</accession>
<dbReference type="Gene3D" id="3.20.20.140">
    <property type="entry name" value="Metal-dependent hydrolases"/>
    <property type="match status" value="1"/>
</dbReference>
<dbReference type="InterPro" id="IPR006680">
    <property type="entry name" value="Amidohydro-rel"/>
</dbReference>
<evidence type="ECO:0000256" key="1">
    <source>
        <dbReference type="ARBA" id="ARBA00023239"/>
    </source>
</evidence>
<sequence>MRIWDLHTHFPAIGGSAEQRAERLLRVADRMGIERLCLFMGFPMTQDPKPERFRFENDQVLSVLPKWPDRLLGFVYLNPKHPDESLAELDRCVKDGPMVGVKLWVAQHCNVPAVDRLVERAHELQALVFQHTWLKVMANYPGESTPMDFAELAGRHPSIPLVCGHTGGDWEQGVRVIASLPNAYSDLAGSDPVAGYTEMAVRELGAERVLYGSDAGGRSFASQLAKVHGADIPDEAKKLIFSGNLIRLLTPILRQKGIQF</sequence>
<dbReference type="InterPro" id="IPR032466">
    <property type="entry name" value="Metal_Hydrolase"/>
</dbReference>
<dbReference type="InParanoid" id="B4D0F3"/>
<evidence type="ECO:0000313" key="4">
    <source>
        <dbReference type="Proteomes" id="UP000005824"/>
    </source>
</evidence>
<gene>
    <name evidence="3" type="ORF">CfE428DRAFT_2404</name>
</gene>
<dbReference type="InterPro" id="IPR032465">
    <property type="entry name" value="ACMSD"/>
</dbReference>
<dbReference type="GO" id="GO:0005737">
    <property type="term" value="C:cytoplasm"/>
    <property type="evidence" value="ECO:0007669"/>
    <property type="project" value="TreeGrafter"/>
</dbReference>
<dbReference type="PANTHER" id="PTHR21240">
    <property type="entry name" value="2-AMINO-3-CARBOXYLMUCONATE-6-SEMIALDEHYDE DECARBOXYLASE"/>
    <property type="match status" value="1"/>
</dbReference>
<feature type="domain" description="Amidohydrolase-related" evidence="2">
    <location>
        <begin position="5"/>
        <end position="249"/>
    </location>
</feature>
<dbReference type="GO" id="GO:0019748">
    <property type="term" value="P:secondary metabolic process"/>
    <property type="evidence" value="ECO:0007669"/>
    <property type="project" value="TreeGrafter"/>
</dbReference>
<dbReference type="STRING" id="497964.CfE428DRAFT_2404"/>
<dbReference type="Proteomes" id="UP000005824">
    <property type="component" value="Unassembled WGS sequence"/>
</dbReference>
<dbReference type="EMBL" id="ABVL01000006">
    <property type="protein sequence ID" value="EDY19815.1"/>
    <property type="molecule type" value="Genomic_DNA"/>
</dbReference>
<proteinExistence type="predicted"/>
<dbReference type="Pfam" id="PF04909">
    <property type="entry name" value="Amidohydro_2"/>
    <property type="match status" value="1"/>
</dbReference>
<organism evidence="3 4">
    <name type="scientific">Chthoniobacter flavus Ellin428</name>
    <dbReference type="NCBI Taxonomy" id="497964"/>
    <lineage>
        <taxon>Bacteria</taxon>
        <taxon>Pseudomonadati</taxon>
        <taxon>Verrucomicrobiota</taxon>
        <taxon>Spartobacteria</taxon>
        <taxon>Chthoniobacterales</taxon>
        <taxon>Chthoniobacteraceae</taxon>
        <taxon>Chthoniobacter</taxon>
    </lineage>
</organism>
<protein>
    <submittedName>
        <fullName evidence="3">Amidohydrolase 2</fullName>
    </submittedName>
</protein>
<evidence type="ECO:0000259" key="2">
    <source>
        <dbReference type="Pfam" id="PF04909"/>
    </source>
</evidence>
<dbReference type="eggNOG" id="COG2159">
    <property type="taxonomic scope" value="Bacteria"/>
</dbReference>
<reference evidence="3 4" key="1">
    <citation type="journal article" date="2011" name="J. Bacteriol.">
        <title>Genome sequence of Chthoniobacter flavus Ellin428, an aerobic heterotrophic soil bacterium.</title>
        <authorList>
            <person name="Kant R."/>
            <person name="van Passel M.W."/>
            <person name="Palva A."/>
            <person name="Lucas S."/>
            <person name="Lapidus A."/>
            <person name="Glavina Del Rio T."/>
            <person name="Dalin E."/>
            <person name="Tice H."/>
            <person name="Bruce D."/>
            <person name="Goodwin L."/>
            <person name="Pitluck S."/>
            <person name="Larimer F.W."/>
            <person name="Land M.L."/>
            <person name="Hauser L."/>
            <person name="Sangwan P."/>
            <person name="de Vos W.M."/>
            <person name="Janssen P.H."/>
            <person name="Smidt H."/>
        </authorList>
    </citation>
    <scope>NUCLEOTIDE SEQUENCE [LARGE SCALE GENOMIC DNA]</scope>
    <source>
        <strain evidence="3 4">Ellin428</strain>
    </source>
</reference>
<dbReference type="AlphaFoldDB" id="B4D0F3"/>